<evidence type="ECO:0000259" key="6">
    <source>
        <dbReference type="Pfam" id="PF06305"/>
    </source>
</evidence>
<dbReference type="RefSeq" id="WP_166035017.1">
    <property type="nucleotide sequence ID" value="NZ_CP049887.1"/>
</dbReference>
<reference evidence="7 8" key="1">
    <citation type="submission" date="2020-03" db="EMBL/GenBank/DDBJ databases">
        <title>Vagococcus sp. nov., isolated from beetles.</title>
        <authorList>
            <person name="Hyun D.-W."/>
            <person name="Bae J.-W."/>
        </authorList>
    </citation>
    <scope>NUCLEOTIDE SEQUENCE [LARGE SCALE GENOMIC DNA]</scope>
    <source>
        <strain evidence="7 8">HDW17B</strain>
    </source>
</reference>
<evidence type="ECO:0000313" key="7">
    <source>
        <dbReference type="EMBL" id="QIL48885.1"/>
    </source>
</evidence>
<evidence type="ECO:0000313" key="8">
    <source>
        <dbReference type="Proteomes" id="UP000501747"/>
    </source>
</evidence>
<feature type="transmembrane region" description="Helical" evidence="5">
    <location>
        <begin position="41"/>
        <end position="65"/>
    </location>
</feature>
<dbReference type="Pfam" id="PF06305">
    <property type="entry name" value="LapA_dom"/>
    <property type="match status" value="1"/>
</dbReference>
<dbReference type="EMBL" id="CP049887">
    <property type="protein sequence ID" value="QIL48885.1"/>
    <property type="molecule type" value="Genomic_DNA"/>
</dbReference>
<keyword evidence="1" id="KW-1003">Cell membrane</keyword>
<accession>A0A6G8AVC4</accession>
<dbReference type="InterPro" id="IPR010445">
    <property type="entry name" value="LapA_dom"/>
</dbReference>
<dbReference type="Proteomes" id="UP000501747">
    <property type="component" value="Chromosome"/>
</dbReference>
<evidence type="ECO:0000256" key="1">
    <source>
        <dbReference type="ARBA" id="ARBA00022475"/>
    </source>
</evidence>
<name>A0A6G8AVC4_9ENTE</name>
<evidence type="ECO:0000256" key="5">
    <source>
        <dbReference type="SAM" id="Phobius"/>
    </source>
</evidence>
<dbReference type="AlphaFoldDB" id="A0A6G8AVC4"/>
<dbReference type="PANTHER" id="PTHR41335:SF1">
    <property type="entry name" value="MEMBRANE PROTEIN"/>
    <property type="match status" value="1"/>
</dbReference>
<evidence type="ECO:0000256" key="3">
    <source>
        <dbReference type="ARBA" id="ARBA00022989"/>
    </source>
</evidence>
<sequence>MKKTTKLFLVLILSFIVVLFSVINAQKIEVNLMLAKISLPLVVIIIGSVLVGALIVAIVISSTIWQKNKTIKQLKQEVHALKTTETSNFDLADDEESVNLRQELKNKELEISDLRHQLVNQMMSEKKETPEISDWQENTEN</sequence>
<organism evidence="7 8">
    <name type="scientific">Vagococcus hydrophili</name>
    <dbReference type="NCBI Taxonomy" id="2714947"/>
    <lineage>
        <taxon>Bacteria</taxon>
        <taxon>Bacillati</taxon>
        <taxon>Bacillota</taxon>
        <taxon>Bacilli</taxon>
        <taxon>Lactobacillales</taxon>
        <taxon>Enterococcaceae</taxon>
        <taxon>Vagococcus</taxon>
    </lineage>
</organism>
<keyword evidence="4 5" id="KW-0472">Membrane</keyword>
<keyword evidence="2 5" id="KW-0812">Transmembrane</keyword>
<dbReference type="GO" id="GO:0005886">
    <property type="term" value="C:plasma membrane"/>
    <property type="evidence" value="ECO:0007669"/>
    <property type="project" value="InterPro"/>
</dbReference>
<protein>
    <submittedName>
        <fullName evidence="7">DUF1049 domain-containing protein</fullName>
    </submittedName>
</protein>
<evidence type="ECO:0000256" key="2">
    <source>
        <dbReference type="ARBA" id="ARBA00022692"/>
    </source>
</evidence>
<gene>
    <name evidence="7" type="ORF">G7082_10380</name>
</gene>
<keyword evidence="8" id="KW-1185">Reference proteome</keyword>
<evidence type="ECO:0000256" key="4">
    <source>
        <dbReference type="ARBA" id="ARBA00023136"/>
    </source>
</evidence>
<dbReference type="KEGG" id="vhy:G7082_10380"/>
<proteinExistence type="predicted"/>
<keyword evidence="3 5" id="KW-1133">Transmembrane helix</keyword>
<dbReference type="PANTHER" id="PTHR41335">
    <property type="entry name" value="MEMBRANE PROTEIN-RELATED"/>
    <property type="match status" value="1"/>
</dbReference>
<feature type="domain" description="Lipopolysaccharide assembly protein A" evidence="6">
    <location>
        <begin position="24"/>
        <end position="82"/>
    </location>
</feature>